<evidence type="ECO:0000256" key="8">
    <source>
        <dbReference type="ARBA" id="ARBA00022982"/>
    </source>
</evidence>
<keyword evidence="10" id="KW-0472">Membrane</keyword>
<evidence type="ECO:0000256" key="5">
    <source>
        <dbReference type="ARBA" id="ARBA00022448"/>
    </source>
</evidence>
<evidence type="ECO:0000256" key="4">
    <source>
        <dbReference type="ARBA" id="ARBA00007372"/>
    </source>
</evidence>
<evidence type="ECO:0008006" key="15">
    <source>
        <dbReference type="Google" id="ProtNLM"/>
    </source>
</evidence>
<keyword evidence="9" id="KW-0496">Mitochondrion</keyword>
<comment type="similarity">
    <text evidence="4">Belongs to the complex I NDUFS5 subunit family.</text>
</comment>
<keyword evidence="11 12" id="KW-1015">Disulfide bond</keyword>
<evidence type="ECO:0000256" key="1">
    <source>
        <dbReference type="ARBA" id="ARBA00003195"/>
    </source>
</evidence>
<reference evidence="13" key="1">
    <citation type="submission" date="2020-08" db="EMBL/GenBank/DDBJ databases">
        <title>Spodoptera exigua strain:BAW_Kor-Di-RS1 Genome sequencing and assembly.</title>
        <authorList>
            <person name="Kim J."/>
            <person name="Nam H.Y."/>
            <person name="Kwon M."/>
            <person name="Choi J.H."/>
            <person name="Cho S.R."/>
            <person name="Kim G.-H."/>
        </authorList>
    </citation>
    <scope>NUCLEOTIDE SEQUENCE</scope>
    <source>
        <strain evidence="13">BAW_Kor-Di-RS1</strain>
        <tissue evidence="13">Whole-body</tissue>
    </source>
</reference>
<evidence type="ECO:0000256" key="11">
    <source>
        <dbReference type="ARBA" id="ARBA00023157"/>
    </source>
</evidence>
<feature type="disulfide bond" evidence="12">
    <location>
        <begin position="27"/>
        <end position="60"/>
    </location>
</feature>
<organism evidence="13 14">
    <name type="scientific">Spodoptera exigua</name>
    <name type="common">Beet armyworm</name>
    <name type="synonym">Noctua fulgens</name>
    <dbReference type="NCBI Taxonomy" id="7107"/>
    <lineage>
        <taxon>Eukaryota</taxon>
        <taxon>Metazoa</taxon>
        <taxon>Ecdysozoa</taxon>
        <taxon>Arthropoda</taxon>
        <taxon>Hexapoda</taxon>
        <taxon>Insecta</taxon>
        <taxon>Pterygota</taxon>
        <taxon>Neoptera</taxon>
        <taxon>Endopterygota</taxon>
        <taxon>Lepidoptera</taxon>
        <taxon>Glossata</taxon>
        <taxon>Ditrysia</taxon>
        <taxon>Noctuoidea</taxon>
        <taxon>Noctuidae</taxon>
        <taxon>Amphipyrinae</taxon>
        <taxon>Spodoptera</taxon>
    </lineage>
</organism>
<dbReference type="PANTHER" id="PTHR21268">
    <property type="entry name" value="NADH DEHYDROGENASE [UBIQUINONE] IRON-SULFUR PROTEIN 5"/>
    <property type="match status" value="1"/>
</dbReference>
<keyword evidence="8" id="KW-0249">Electron transport</keyword>
<dbReference type="Proteomes" id="UP000648187">
    <property type="component" value="Unassembled WGS sequence"/>
</dbReference>
<protein>
    <recommendedName>
        <fullName evidence="15">Complex I-15 kDa</fullName>
    </recommendedName>
</protein>
<feature type="disulfide bond" evidence="12">
    <location>
        <begin position="37"/>
        <end position="50"/>
    </location>
</feature>
<dbReference type="PANTHER" id="PTHR21268:SF2">
    <property type="entry name" value="NADH DEHYDROGENASE [UBIQUINONE] IRON-SULFUR PROTEIN 5"/>
    <property type="match status" value="1"/>
</dbReference>
<proteinExistence type="inferred from homology"/>
<gene>
    <name evidence="13" type="ORF">HW555_001910</name>
</gene>
<evidence type="ECO:0000256" key="2">
    <source>
        <dbReference type="ARBA" id="ARBA00004569"/>
    </source>
</evidence>
<keyword evidence="5" id="KW-0813">Transport</keyword>
<dbReference type="InterPro" id="IPR019342">
    <property type="entry name" value="NADH_UbQ_OxRdtase_FeS-su5"/>
</dbReference>
<dbReference type="PROSITE" id="PS51808">
    <property type="entry name" value="CHCH"/>
    <property type="match status" value="2"/>
</dbReference>
<keyword evidence="14" id="KW-1185">Reference proteome</keyword>
<dbReference type="GO" id="GO:0005743">
    <property type="term" value="C:mitochondrial inner membrane"/>
    <property type="evidence" value="ECO:0007669"/>
    <property type="project" value="UniProtKB-SubCell"/>
</dbReference>
<accession>A0A835GPK8</accession>
<evidence type="ECO:0000256" key="7">
    <source>
        <dbReference type="ARBA" id="ARBA00022792"/>
    </source>
</evidence>
<sequence>MSLSPFLRSPFTDLTGGIHSHQMLGRCQKEESRYMECLEAYGLERGKVKCAHLFDDFHECQTSMKQYKRFVAMRRERERQIAEGKLNGDNKFVRVLKKMHNISPFFRSPWTDLTGCIHSYQMLGRCQREEMAMMDCLEAYGLDRGLVKCNYLVDDFRECHTNMKQFKRFYAMRRERERQISLKKLTGDKRYSSPLIDSY</sequence>
<evidence type="ECO:0000313" key="13">
    <source>
        <dbReference type="EMBL" id="KAF9422320.1"/>
    </source>
</evidence>
<evidence type="ECO:0000256" key="9">
    <source>
        <dbReference type="ARBA" id="ARBA00023128"/>
    </source>
</evidence>
<dbReference type="AlphaFoldDB" id="A0A835GPK8"/>
<keyword evidence="6" id="KW-0679">Respiratory chain</keyword>
<name>A0A835GPK8_SPOEX</name>
<evidence type="ECO:0000256" key="6">
    <source>
        <dbReference type="ARBA" id="ARBA00022660"/>
    </source>
</evidence>
<comment type="caution">
    <text evidence="13">The sequence shown here is derived from an EMBL/GenBank/DDBJ whole genome shotgun (WGS) entry which is preliminary data.</text>
</comment>
<dbReference type="Pfam" id="PF10200">
    <property type="entry name" value="Ndufs5"/>
    <property type="match status" value="2"/>
</dbReference>
<evidence type="ECO:0000256" key="12">
    <source>
        <dbReference type="PIRSR" id="PIRSR619342-50"/>
    </source>
</evidence>
<keyword evidence="7" id="KW-0999">Mitochondrion inner membrane</keyword>
<evidence type="ECO:0000313" key="14">
    <source>
        <dbReference type="Proteomes" id="UP000648187"/>
    </source>
</evidence>
<evidence type="ECO:0000256" key="10">
    <source>
        <dbReference type="ARBA" id="ARBA00023136"/>
    </source>
</evidence>
<dbReference type="EMBL" id="JACKWZ010000017">
    <property type="protein sequence ID" value="KAF9422320.1"/>
    <property type="molecule type" value="Genomic_DNA"/>
</dbReference>
<comment type="function">
    <text evidence="1">Accessory subunit of the mitochondrial membrane respiratory chain NADH dehydrogenase (Complex I), that is believed not to be involved in catalysis. Complex I functions in the transfer of electrons from NADH to the respiratory chain. The immediate electron acceptor for the enzyme is believed to be ubiquinone.</text>
</comment>
<dbReference type="GO" id="GO:0005758">
    <property type="term" value="C:mitochondrial intermembrane space"/>
    <property type="evidence" value="ECO:0007669"/>
    <property type="project" value="UniProtKB-SubCell"/>
</dbReference>
<comment type="subcellular location">
    <subcellularLocation>
        <location evidence="3">Mitochondrion inner membrane</location>
        <topology evidence="3">Peripheral membrane protein</topology>
    </subcellularLocation>
    <subcellularLocation>
        <location evidence="2">Mitochondrion intermembrane space</location>
    </subcellularLocation>
</comment>
<evidence type="ECO:0000256" key="3">
    <source>
        <dbReference type="ARBA" id="ARBA00004637"/>
    </source>
</evidence>